<protein>
    <recommendedName>
        <fullName evidence="5">Serine acetyltransferase</fullName>
        <ecNumber evidence="5">2.3.1.30</ecNumber>
    </recommendedName>
</protein>
<dbReference type="PANTHER" id="PTHR42811">
    <property type="entry name" value="SERINE ACETYLTRANSFERASE"/>
    <property type="match status" value="1"/>
</dbReference>
<dbReference type="InterPro" id="IPR018357">
    <property type="entry name" value="Hexapep_transf_CS"/>
</dbReference>
<sequence length="175" mass="19021">MFDTLRADYRRHRGEGAAFVALTTYRFGHWALSLGNPALRWALLKVYGLTHMFVANITKIWLPPEMIIGEDFHIIHGSGFLALHPDVVIGDRCGIMHNVTIGTNMVGGVPRIGDDVFIGVNATILGPITIGDRSRIGANAVVVTDVPPDSIVQAPPPRIYPSLSMKAMKASRPSP</sequence>
<proteinExistence type="inferred from homology"/>
<dbReference type="InterPro" id="IPR005881">
    <property type="entry name" value="Ser_O-AcTrfase"/>
</dbReference>
<accession>A0ABT2Z5Q2</accession>
<keyword evidence="3" id="KW-0677">Repeat</keyword>
<dbReference type="InterPro" id="IPR011004">
    <property type="entry name" value="Trimer_LpxA-like_sf"/>
</dbReference>
<name>A0ABT2Z5Q2_9RHOB</name>
<reference evidence="6 7" key="1">
    <citation type="submission" date="2022-10" db="EMBL/GenBank/DDBJ databases">
        <title>Defluviimonas sp. nov., isolated from ocean surface water.</title>
        <authorList>
            <person name="He W."/>
            <person name="Wang L."/>
            <person name="Zhang D.-F."/>
        </authorList>
    </citation>
    <scope>NUCLEOTIDE SEQUENCE [LARGE SCALE GENOMIC DNA]</scope>
    <source>
        <strain evidence="6 7">WL0075</strain>
    </source>
</reference>
<dbReference type="RefSeq" id="WP_263723008.1">
    <property type="nucleotide sequence ID" value="NZ_JAOWLA010000019.1"/>
</dbReference>
<keyword evidence="4 5" id="KW-0012">Acyltransferase</keyword>
<dbReference type="InterPro" id="IPR045304">
    <property type="entry name" value="LbH_SAT"/>
</dbReference>
<gene>
    <name evidence="6" type="ORF">OE647_17290</name>
</gene>
<dbReference type="Pfam" id="PF00132">
    <property type="entry name" value="Hexapep"/>
    <property type="match status" value="1"/>
</dbReference>
<evidence type="ECO:0000313" key="7">
    <source>
        <dbReference type="Proteomes" id="UP001652503"/>
    </source>
</evidence>
<evidence type="ECO:0000313" key="6">
    <source>
        <dbReference type="EMBL" id="MCV2866475.1"/>
    </source>
</evidence>
<keyword evidence="7" id="KW-1185">Reference proteome</keyword>
<comment type="caution">
    <text evidence="6">The sequence shown here is derived from an EMBL/GenBank/DDBJ whole genome shotgun (WGS) entry which is preliminary data.</text>
</comment>
<evidence type="ECO:0000256" key="3">
    <source>
        <dbReference type="ARBA" id="ARBA00022737"/>
    </source>
</evidence>
<organism evidence="6 7">
    <name type="scientific">Albidovulum sediminicola</name>
    <dbReference type="NCBI Taxonomy" id="2984331"/>
    <lineage>
        <taxon>Bacteria</taxon>
        <taxon>Pseudomonadati</taxon>
        <taxon>Pseudomonadota</taxon>
        <taxon>Alphaproteobacteria</taxon>
        <taxon>Rhodobacterales</taxon>
        <taxon>Paracoccaceae</taxon>
        <taxon>Albidovulum</taxon>
    </lineage>
</organism>
<evidence type="ECO:0000256" key="2">
    <source>
        <dbReference type="ARBA" id="ARBA00022679"/>
    </source>
</evidence>
<dbReference type="InterPro" id="IPR001451">
    <property type="entry name" value="Hexapep"/>
</dbReference>
<dbReference type="EC" id="2.3.1.30" evidence="5"/>
<dbReference type="Gene3D" id="2.160.10.10">
    <property type="entry name" value="Hexapeptide repeat proteins"/>
    <property type="match status" value="1"/>
</dbReference>
<evidence type="ECO:0000256" key="1">
    <source>
        <dbReference type="ARBA" id="ARBA00007274"/>
    </source>
</evidence>
<dbReference type="PROSITE" id="PS00101">
    <property type="entry name" value="HEXAPEP_TRANSFERASES"/>
    <property type="match status" value="1"/>
</dbReference>
<dbReference type="PIRSF" id="PIRSF000441">
    <property type="entry name" value="CysE"/>
    <property type="match status" value="1"/>
</dbReference>
<evidence type="ECO:0000256" key="4">
    <source>
        <dbReference type="ARBA" id="ARBA00023315"/>
    </source>
</evidence>
<dbReference type="CDD" id="cd03354">
    <property type="entry name" value="LbH_SAT"/>
    <property type="match status" value="1"/>
</dbReference>
<comment type="similarity">
    <text evidence="1 5">Belongs to the transferase hexapeptide repeat family.</text>
</comment>
<dbReference type="Proteomes" id="UP001652503">
    <property type="component" value="Unassembled WGS sequence"/>
</dbReference>
<evidence type="ECO:0000256" key="5">
    <source>
        <dbReference type="PIRNR" id="PIRNR000441"/>
    </source>
</evidence>
<comment type="catalytic activity">
    <reaction evidence="5">
        <text>L-serine + acetyl-CoA = O-acetyl-L-serine + CoA</text>
        <dbReference type="Rhea" id="RHEA:24560"/>
        <dbReference type="ChEBI" id="CHEBI:33384"/>
        <dbReference type="ChEBI" id="CHEBI:57287"/>
        <dbReference type="ChEBI" id="CHEBI:57288"/>
        <dbReference type="ChEBI" id="CHEBI:58340"/>
        <dbReference type="EC" id="2.3.1.30"/>
    </reaction>
</comment>
<dbReference type="EMBL" id="JAOWLA010000019">
    <property type="protein sequence ID" value="MCV2866475.1"/>
    <property type="molecule type" value="Genomic_DNA"/>
</dbReference>
<dbReference type="SUPFAM" id="SSF51161">
    <property type="entry name" value="Trimeric LpxA-like enzymes"/>
    <property type="match status" value="1"/>
</dbReference>
<keyword evidence="2 5" id="KW-0808">Transferase</keyword>